<gene>
    <name evidence="2" type="ORF">H6A19_14290</name>
</gene>
<proteinExistence type="predicted"/>
<dbReference type="EMBL" id="JACJLL010000119">
    <property type="protein sequence ID" value="MBM6820486.1"/>
    <property type="molecule type" value="Genomic_DNA"/>
</dbReference>
<keyword evidence="3" id="KW-1185">Reference proteome</keyword>
<dbReference type="RefSeq" id="WP_204572588.1">
    <property type="nucleotide sequence ID" value="NZ_JACJLL010000119.1"/>
</dbReference>
<feature type="coiled-coil region" evidence="1">
    <location>
        <begin position="190"/>
        <end position="217"/>
    </location>
</feature>
<evidence type="ECO:0000256" key="1">
    <source>
        <dbReference type="SAM" id="Coils"/>
    </source>
</evidence>
<keyword evidence="1" id="KW-0175">Coiled coil</keyword>
<dbReference type="Proteomes" id="UP000767334">
    <property type="component" value="Unassembled WGS sequence"/>
</dbReference>
<protein>
    <recommendedName>
        <fullName evidence="4">Rpn family recombination-promoting nuclease/putative transposase</fullName>
    </recommendedName>
</protein>
<sequence length="321" mass="37821">MEKEKVKLDEVLKLLFSTSNKVLVKLLNGIFNENFSVDEVELTVSNNEFVEDDLGILRGDMFFDILNKDYNKASYHIEFQTKNDNTMIVRMFEYGFKKGKEQLKSFKNYTEDIRTIYFPKQKVIFFEENKNIKNQLKLKIIFPDEKEIIYTVDVMKYWEYSDEQLREKKMYPLIPLQLFKLRKELEKAHNKKDLNRIKELSNNAKELAGKLAKQSAILFEADEILGEDFHKMLLAIQNLIEYLNRNYMNDENIENEVTKMTKTLYDPEVEKRGIEKGRGEGIEEGINLTKKVFKLASQGETIGNISKICKISEEKVKEILD</sequence>
<evidence type="ECO:0000313" key="2">
    <source>
        <dbReference type="EMBL" id="MBM6820486.1"/>
    </source>
</evidence>
<name>A0ABS2FJI2_9CLOT</name>
<comment type="caution">
    <text evidence="2">The sequence shown here is derived from an EMBL/GenBank/DDBJ whole genome shotgun (WGS) entry which is preliminary data.</text>
</comment>
<reference evidence="2 3" key="1">
    <citation type="journal article" date="2021" name="Sci. Rep.">
        <title>The distribution of antibiotic resistance genes in chicken gut microbiota commensals.</title>
        <authorList>
            <person name="Juricova H."/>
            <person name="Matiasovicova J."/>
            <person name="Kubasova T."/>
            <person name="Cejkova D."/>
            <person name="Rychlik I."/>
        </authorList>
    </citation>
    <scope>NUCLEOTIDE SEQUENCE [LARGE SCALE GENOMIC DNA]</scope>
    <source>
        <strain evidence="2 3">An435</strain>
    </source>
</reference>
<evidence type="ECO:0008006" key="4">
    <source>
        <dbReference type="Google" id="ProtNLM"/>
    </source>
</evidence>
<evidence type="ECO:0000313" key="3">
    <source>
        <dbReference type="Proteomes" id="UP000767334"/>
    </source>
</evidence>
<organism evidence="2 3">
    <name type="scientific">Clostridium saudiense</name>
    <dbReference type="NCBI Taxonomy" id="1414720"/>
    <lineage>
        <taxon>Bacteria</taxon>
        <taxon>Bacillati</taxon>
        <taxon>Bacillota</taxon>
        <taxon>Clostridia</taxon>
        <taxon>Eubacteriales</taxon>
        <taxon>Clostridiaceae</taxon>
        <taxon>Clostridium</taxon>
    </lineage>
</organism>
<accession>A0ABS2FJI2</accession>